<evidence type="ECO:0000256" key="1">
    <source>
        <dbReference type="SAM" id="Coils"/>
    </source>
</evidence>
<evidence type="ECO:0000313" key="3">
    <source>
        <dbReference type="EnsemblMetazoa" id="G21561.1:cds"/>
    </source>
</evidence>
<dbReference type="AlphaFoldDB" id="A0A8W8JY86"/>
<sequence length="459" mass="52785">MDFHSSSGEPQDDPVTTVQAGEEAVINNEISREDVLIEKLEEMYLKLHKSGSQRRDTWEGEDAEYYNVKLKKSEKLAKKKKSELAVNNSEQAGTPGGVIVKTKEKRYSFKQADRQKRIKEGKEKTEKEMNRMEQIRNYALQRGEKTRRRRKRGFKSEHKVKRNQSVEGGFNYKTNARVEELDVQLVRSNPVWTFGRFTINKEREHASWRSAITLIAPKDIQSLLFGKSTTFVGIAKAWLESYPRFQRFAVVVTYYKQPDSNFGTSSLANCGIVQPYTSAKETIFAQLPSNAAKSAYQDITELMEARAMLRPGNMKVPFGTENPKNDLRKQAMRAVHAQLLEKVIEMKSNMKARREKMAAIHDELKRLVFKKGLGMNEDEDACFVPRRLFLFDIKEFREVPQVEVTAHVPRNIPYIPQTYEDIPSCSNEPLADLVEEKETAVKKTKTSLGGRLLKFLGFR</sequence>
<keyword evidence="4" id="KW-1185">Reference proteome</keyword>
<proteinExistence type="predicted"/>
<organism evidence="3 4">
    <name type="scientific">Magallana gigas</name>
    <name type="common">Pacific oyster</name>
    <name type="synonym">Crassostrea gigas</name>
    <dbReference type="NCBI Taxonomy" id="29159"/>
    <lineage>
        <taxon>Eukaryota</taxon>
        <taxon>Metazoa</taxon>
        <taxon>Spiralia</taxon>
        <taxon>Lophotrochozoa</taxon>
        <taxon>Mollusca</taxon>
        <taxon>Bivalvia</taxon>
        <taxon>Autobranchia</taxon>
        <taxon>Pteriomorphia</taxon>
        <taxon>Ostreida</taxon>
        <taxon>Ostreoidea</taxon>
        <taxon>Ostreidae</taxon>
        <taxon>Magallana</taxon>
    </lineage>
</organism>
<keyword evidence="1" id="KW-0175">Coiled coil</keyword>
<feature type="region of interest" description="Disordered" evidence="2">
    <location>
        <begin position="1"/>
        <end position="20"/>
    </location>
</feature>
<feature type="compositionally biased region" description="Polar residues" evidence="2">
    <location>
        <begin position="1"/>
        <end position="19"/>
    </location>
</feature>
<protein>
    <submittedName>
        <fullName evidence="3">Uncharacterized protein</fullName>
    </submittedName>
</protein>
<accession>A0A8W8JY86</accession>
<evidence type="ECO:0000256" key="2">
    <source>
        <dbReference type="SAM" id="MobiDB-lite"/>
    </source>
</evidence>
<dbReference type="EnsemblMetazoa" id="G21561.1">
    <property type="protein sequence ID" value="G21561.1:cds"/>
    <property type="gene ID" value="G21561"/>
</dbReference>
<reference evidence="3" key="1">
    <citation type="submission" date="2022-08" db="UniProtKB">
        <authorList>
            <consortium name="EnsemblMetazoa"/>
        </authorList>
    </citation>
    <scope>IDENTIFICATION</scope>
    <source>
        <strain evidence="3">05x7-T-G4-1.051#20</strain>
    </source>
</reference>
<evidence type="ECO:0000313" key="4">
    <source>
        <dbReference type="Proteomes" id="UP000005408"/>
    </source>
</evidence>
<name>A0A8W8JY86_MAGGI</name>
<dbReference type="Proteomes" id="UP000005408">
    <property type="component" value="Unassembled WGS sequence"/>
</dbReference>
<feature type="coiled-coil region" evidence="1">
    <location>
        <begin position="115"/>
        <end position="142"/>
    </location>
</feature>